<feature type="non-terminal residue" evidence="1">
    <location>
        <position position="1"/>
    </location>
</feature>
<protein>
    <submittedName>
        <fullName evidence="1">Uncharacterized protein</fullName>
    </submittedName>
</protein>
<accession>K1UPR7</accession>
<comment type="caution">
    <text evidence="1">The sequence shown here is derived from an EMBL/GenBank/DDBJ whole genome shotgun (WGS) entry which is preliminary data.</text>
</comment>
<sequence>VTSNMIASFTFGDTNSIWEVDKNSITVGSKVRYAYLVENGHWNMGEDVTHRFVPGYWKSGDTGDKFVYDPTAKGGMMLKRKYIEGKKFFAKALLEMEGQIGEIFDSYMAELLDIF</sequence>
<dbReference type="AlphaFoldDB" id="K1UPR7"/>
<gene>
    <name evidence="1" type="ORF">OBE_02368</name>
</gene>
<name>K1UPR7_9ZZZZ</name>
<reference evidence="1" key="1">
    <citation type="journal article" date="2013" name="Environ. Microbiol.">
        <title>Microbiota from the distal guts of lean and obese adolescents exhibit partial functional redundancy besides clear differences in community structure.</title>
        <authorList>
            <person name="Ferrer M."/>
            <person name="Ruiz A."/>
            <person name="Lanza F."/>
            <person name="Haange S.B."/>
            <person name="Oberbach A."/>
            <person name="Till H."/>
            <person name="Bargiela R."/>
            <person name="Campoy C."/>
            <person name="Segura M.T."/>
            <person name="Richter M."/>
            <person name="von Bergen M."/>
            <person name="Seifert J."/>
            <person name="Suarez A."/>
        </authorList>
    </citation>
    <scope>NUCLEOTIDE SEQUENCE</scope>
</reference>
<proteinExistence type="predicted"/>
<evidence type="ECO:0000313" key="1">
    <source>
        <dbReference type="EMBL" id="EKC73481.1"/>
    </source>
</evidence>
<dbReference type="EMBL" id="AJWZ01001539">
    <property type="protein sequence ID" value="EKC73481.1"/>
    <property type="molecule type" value="Genomic_DNA"/>
</dbReference>
<organism evidence="1">
    <name type="scientific">human gut metagenome</name>
    <dbReference type="NCBI Taxonomy" id="408170"/>
    <lineage>
        <taxon>unclassified sequences</taxon>
        <taxon>metagenomes</taxon>
        <taxon>organismal metagenomes</taxon>
    </lineage>
</organism>